<accession>A0A5P9NKA4</accession>
<sequence>MRKILLLWLPLALAGCKIQIDNPETGAVISQNYGCAAASSCTIEVGGVDFDETFVAVPESGFAFIGWKRQSRGLCGGSDSYCQLVTNGFLGIEALLSILDSDEVFYLTPEFAPLADAEAVDITDAILVETSGDCALYAQLYSSSVLDVQRSQLFAGDVSIVAGLDRCTLSSNSIPNHNFNDDSARFATNVSEVGQDFELPRLPTLAAEPTALSQIYYNAVMLNGVPLDLLSAGCYSPDDPRADADGNVAIGCELGRDDWMLDPLGTPGGFGVDAHNAHTQPNGLYHYHGNPLALFDDNPGRNGSPVIGFAADGFPVYGSYFYDNDSGQVRKAQSGYTLKSGTRPAGSADPGGNYDGMYIDDWEFTNNGDLDVCNGMFVDNQYGYYVTDTYPWVMACFSGTADPSFAKGGN</sequence>
<organism evidence="2 3">
    <name type="scientific">Halioglobus maricola</name>
    <dbReference type="NCBI Taxonomy" id="2601894"/>
    <lineage>
        <taxon>Bacteria</taxon>
        <taxon>Pseudomonadati</taxon>
        <taxon>Pseudomonadota</taxon>
        <taxon>Gammaproteobacteria</taxon>
        <taxon>Cellvibrionales</taxon>
        <taxon>Halieaceae</taxon>
        <taxon>Halioglobus</taxon>
    </lineage>
</organism>
<gene>
    <name evidence="2" type="ORF">EY643_11690</name>
</gene>
<dbReference type="PROSITE" id="PS51257">
    <property type="entry name" value="PROKAR_LIPOPROTEIN"/>
    <property type="match status" value="1"/>
</dbReference>
<proteinExistence type="predicted"/>
<name>A0A5P9NKA4_9GAMM</name>
<dbReference type="EMBL" id="CP036422">
    <property type="protein sequence ID" value="QFU76270.1"/>
    <property type="molecule type" value="Genomic_DNA"/>
</dbReference>
<evidence type="ECO:0000313" key="3">
    <source>
        <dbReference type="Proteomes" id="UP000326287"/>
    </source>
</evidence>
<evidence type="ECO:0000313" key="2">
    <source>
        <dbReference type="EMBL" id="QFU76270.1"/>
    </source>
</evidence>
<dbReference type="RefSeq" id="WP_152662376.1">
    <property type="nucleotide sequence ID" value="NZ_CP036422.1"/>
</dbReference>
<keyword evidence="3" id="KW-1185">Reference proteome</keyword>
<dbReference type="Proteomes" id="UP000326287">
    <property type="component" value="Chromosome"/>
</dbReference>
<protein>
    <submittedName>
        <fullName evidence="2">YHYH protein</fullName>
    </submittedName>
</protein>
<evidence type="ECO:0000259" key="1">
    <source>
        <dbReference type="Pfam" id="PF14240"/>
    </source>
</evidence>
<dbReference type="Pfam" id="PF14240">
    <property type="entry name" value="YHYH"/>
    <property type="match status" value="1"/>
</dbReference>
<feature type="domain" description="YHYH" evidence="1">
    <location>
        <begin position="197"/>
        <end position="399"/>
    </location>
</feature>
<dbReference type="InterPro" id="IPR025924">
    <property type="entry name" value="YHYH_dom"/>
</dbReference>
<reference evidence="2 3" key="1">
    <citation type="submission" date="2019-02" db="EMBL/GenBank/DDBJ databases">
        <authorList>
            <person name="Li S.-H."/>
        </authorList>
    </citation>
    <scope>NUCLEOTIDE SEQUENCE [LARGE SCALE GENOMIC DNA]</scope>
    <source>
        <strain evidence="2 3">IMCC14385</strain>
    </source>
</reference>
<dbReference type="KEGG" id="halc:EY643_11690"/>
<dbReference type="OrthoDB" id="9796530at2"/>
<dbReference type="AlphaFoldDB" id="A0A5P9NKA4"/>